<keyword evidence="4 7" id="KW-0812">Transmembrane</keyword>
<evidence type="ECO:0000256" key="2">
    <source>
        <dbReference type="ARBA" id="ARBA00010792"/>
    </source>
</evidence>
<dbReference type="InterPro" id="IPR032818">
    <property type="entry name" value="DedA-like"/>
</dbReference>
<dbReference type="Pfam" id="PF14067">
    <property type="entry name" value="LssY_C"/>
    <property type="match status" value="1"/>
</dbReference>
<proteinExistence type="inferred from homology"/>
<feature type="transmembrane region" description="Helical" evidence="7">
    <location>
        <begin position="180"/>
        <end position="198"/>
    </location>
</feature>
<evidence type="ECO:0000256" key="1">
    <source>
        <dbReference type="ARBA" id="ARBA00004651"/>
    </source>
</evidence>
<comment type="subcellular location">
    <subcellularLocation>
        <location evidence="1">Cell membrane</location>
        <topology evidence="1">Multi-pass membrane protein</topology>
    </subcellularLocation>
</comment>
<keyword evidence="3" id="KW-1003">Cell membrane</keyword>
<dbReference type="InterPro" id="IPR000326">
    <property type="entry name" value="PAP2/HPO"/>
</dbReference>
<feature type="transmembrane region" description="Helical" evidence="7">
    <location>
        <begin position="64"/>
        <end position="82"/>
    </location>
</feature>
<evidence type="ECO:0000256" key="7">
    <source>
        <dbReference type="SAM" id="Phobius"/>
    </source>
</evidence>
<keyword evidence="6 7" id="KW-0472">Membrane</keyword>
<dbReference type="InterPro" id="IPR032816">
    <property type="entry name" value="VTT_dom"/>
</dbReference>
<evidence type="ECO:0000256" key="5">
    <source>
        <dbReference type="ARBA" id="ARBA00022989"/>
    </source>
</evidence>
<evidence type="ECO:0000256" key="4">
    <source>
        <dbReference type="ARBA" id="ARBA00022692"/>
    </source>
</evidence>
<dbReference type="Gene3D" id="1.20.144.10">
    <property type="entry name" value="Phosphatidic acid phosphatase type 2/haloperoxidase"/>
    <property type="match status" value="2"/>
</dbReference>
<feature type="transmembrane region" description="Helical" evidence="7">
    <location>
        <begin position="326"/>
        <end position="347"/>
    </location>
</feature>
<feature type="transmembrane region" description="Helical" evidence="7">
    <location>
        <begin position="303"/>
        <end position="319"/>
    </location>
</feature>
<feature type="transmembrane region" description="Helical" evidence="7">
    <location>
        <begin position="243"/>
        <end position="266"/>
    </location>
</feature>
<evidence type="ECO:0000256" key="3">
    <source>
        <dbReference type="ARBA" id="ARBA00022475"/>
    </source>
</evidence>
<comment type="caution">
    <text evidence="9">The sequence shown here is derived from an EMBL/GenBank/DDBJ whole genome shotgun (WGS) entry which is preliminary data.</text>
</comment>
<evidence type="ECO:0000259" key="8">
    <source>
        <dbReference type="SMART" id="SM00014"/>
    </source>
</evidence>
<feature type="transmembrane region" description="Helical" evidence="7">
    <location>
        <begin position="367"/>
        <end position="384"/>
    </location>
</feature>
<accession>A0A1T2KZ25</accession>
<feature type="domain" description="Phosphatidic acid phosphatase type 2/haloperoxidase" evidence="8">
    <location>
        <begin position="326"/>
        <end position="436"/>
    </location>
</feature>
<name>A0A1T2KZ25_9GAMM</name>
<evidence type="ECO:0000313" key="10">
    <source>
        <dbReference type="Proteomes" id="UP000191110"/>
    </source>
</evidence>
<reference evidence="9 10" key="1">
    <citation type="submission" date="2016-11" db="EMBL/GenBank/DDBJ databases">
        <title>Mixed transmission modes and dynamic genome evolution in an obligate animal-bacterial symbiosis.</title>
        <authorList>
            <person name="Russell S.L."/>
            <person name="Corbett-Detig R.B."/>
            <person name="Cavanaugh C.M."/>
        </authorList>
    </citation>
    <scope>NUCLEOTIDE SEQUENCE [LARGE SCALE GENOMIC DNA]</scope>
    <source>
        <strain evidence="9">Sveles-Q1</strain>
    </source>
</reference>
<dbReference type="GO" id="GO:0005886">
    <property type="term" value="C:plasma membrane"/>
    <property type="evidence" value="ECO:0007669"/>
    <property type="project" value="UniProtKB-SubCell"/>
</dbReference>
<organism evidence="9 10">
    <name type="scientific">Solemya pervernicosa gill symbiont</name>
    <dbReference type="NCBI Taxonomy" id="642797"/>
    <lineage>
        <taxon>Bacteria</taxon>
        <taxon>Pseudomonadati</taxon>
        <taxon>Pseudomonadota</taxon>
        <taxon>Gammaproteobacteria</taxon>
        <taxon>sulfur-oxidizing symbionts</taxon>
    </lineage>
</organism>
<dbReference type="PANTHER" id="PTHR30353">
    <property type="entry name" value="INNER MEMBRANE PROTEIN DEDA-RELATED"/>
    <property type="match status" value="1"/>
</dbReference>
<feature type="transmembrane region" description="Helical" evidence="7">
    <location>
        <begin position="421"/>
        <end position="439"/>
    </location>
</feature>
<feature type="transmembrane region" description="Helical" evidence="7">
    <location>
        <begin position="393"/>
        <end position="415"/>
    </location>
</feature>
<dbReference type="RefSeq" id="WP_172840405.1">
    <property type="nucleotide sequence ID" value="NZ_MPRL01000130.1"/>
</dbReference>
<dbReference type="Pfam" id="PF09335">
    <property type="entry name" value="VTT_dom"/>
    <property type="match status" value="1"/>
</dbReference>
<dbReference type="SMART" id="SM00014">
    <property type="entry name" value="acidPPc"/>
    <property type="match status" value="1"/>
</dbReference>
<feature type="transmembrane region" description="Helical" evidence="7">
    <location>
        <begin position="451"/>
        <end position="470"/>
    </location>
</feature>
<dbReference type="InterPro" id="IPR025902">
    <property type="entry name" value="LssY-like-C_dom"/>
</dbReference>
<dbReference type="EMBL" id="MPRL01000130">
    <property type="protein sequence ID" value="OOZ38107.1"/>
    <property type="molecule type" value="Genomic_DNA"/>
</dbReference>
<protein>
    <recommendedName>
        <fullName evidence="8">Phosphatidic acid phosphatase type 2/haloperoxidase domain-containing protein</fullName>
    </recommendedName>
</protein>
<dbReference type="AlphaFoldDB" id="A0A1T2KZ25"/>
<dbReference type="Pfam" id="PF01569">
    <property type="entry name" value="PAP2"/>
    <property type="match status" value="1"/>
</dbReference>
<feature type="transmembrane region" description="Helical" evidence="7">
    <location>
        <begin position="36"/>
        <end position="58"/>
    </location>
</feature>
<dbReference type="CDD" id="cd03392">
    <property type="entry name" value="PAP2_like_2"/>
    <property type="match status" value="1"/>
</dbReference>
<feature type="transmembrane region" description="Helical" evidence="7">
    <location>
        <begin position="145"/>
        <end position="168"/>
    </location>
</feature>
<gene>
    <name evidence="9" type="ORF">BOW53_16540</name>
</gene>
<dbReference type="InterPro" id="IPR036938">
    <property type="entry name" value="PAP2/HPO_sf"/>
</dbReference>
<keyword evidence="5 7" id="KW-1133">Transmembrane helix</keyword>
<dbReference type="Proteomes" id="UP000191110">
    <property type="component" value="Unassembled WGS sequence"/>
</dbReference>
<sequence>MNLTDLQPLLDWLTAHPGWAGLIVFLIACSESLAIVGLIVPGAFLLFAIGTLVGLQILPLWPTLAWTAAGAIIGDGISFWLGRHYHMRLKVIWPFRNHPRLLARGISFFHRHGGKSILIGRFVGPVRPIIPAVAGMLNMPTQRFLTINVLSALAWAPAYILPGTLFGASLELASEVAGRLTLLLLTLLFTLWFVLWLVRRLYRTLEPLTGYYAQRLWDWGHNHPRIGRFSNALIDPNHPEPQALFYLALIILASASGFFMLLSVVIGAPEPSALDQIVFHFFQDHRTPLFNTLMVATTELGDSTVYLPLSITLFAWMLYRRYYSAAAHWMAAILFGIAATNVLKWSLQIPRPIEIYDGLSSFSFPSGHTTMSVVIYGFLAVLIARELTASRRLWAYLAAGLLITPIALSRLYLGAHWLSDVAGGIALGLGWVAIIGLAYRRHPATRLPLRPLLSLTAVMLIISAAINIGLRHSSDLERYAAQEERAVWQQQAWLNDQWQLLPAWRHDLRNRREEPMQIQWRGELDKIEATLLNAGWQHPVELTPRTALLWLSADPSLEQLPLSPKVHAGKYETLALIRPNRQGDGHYVLRLWSTGVEIGDSAQPLWLGALSRQQINHRWLFTFLRTDRTFLPTVEQIQRLLGRNDDPIATENPTPILLFSD</sequence>
<feature type="transmembrane region" description="Helical" evidence="7">
    <location>
        <begin position="12"/>
        <end position="29"/>
    </location>
</feature>
<evidence type="ECO:0000313" key="9">
    <source>
        <dbReference type="EMBL" id="OOZ38107.1"/>
    </source>
</evidence>
<dbReference type="SUPFAM" id="SSF48317">
    <property type="entry name" value="Acid phosphatase/Vanadium-dependent haloperoxidase"/>
    <property type="match status" value="1"/>
</dbReference>
<evidence type="ECO:0000256" key="6">
    <source>
        <dbReference type="ARBA" id="ARBA00023136"/>
    </source>
</evidence>
<dbReference type="PANTHER" id="PTHR30353:SF15">
    <property type="entry name" value="INNER MEMBRANE PROTEIN YABI"/>
    <property type="match status" value="1"/>
</dbReference>
<keyword evidence="10" id="KW-1185">Reference proteome</keyword>
<comment type="similarity">
    <text evidence="2">Belongs to the DedA family.</text>
</comment>